<evidence type="ECO:0000256" key="11">
    <source>
        <dbReference type="RuleBase" id="RU361186"/>
    </source>
</evidence>
<gene>
    <name evidence="12" type="ORF">AFM16_36255</name>
    <name evidence="13" type="ORF">HCX60_36860</name>
</gene>
<dbReference type="InterPro" id="IPR001524">
    <property type="entry name" value="Glyco_hydro_6_CS"/>
</dbReference>
<dbReference type="PIRSF" id="PIRSF001100">
    <property type="entry name" value="Beta_cellobiohydrolase"/>
    <property type="match status" value="1"/>
</dbReference>
<feature type="active site" evidence="10">
    <location>
        <position position="125"/>
    </location>
</feature>
<evidence type="ECO:0000256" key="4">
    <source>
        <dbReference type="ARBA" id="ARBA00023157"/>
    </source>
</evidence>
<dbReference type="GO" id="GO:0004553">
    <property type="term" value="F:hydrolase activity, hydrolyzing O-glycosyl compounds"/>
    <property type="evidence" value="ECO:0007669"/>
    <property type="project" value="InterPro"/>
</dbReference>
<evidence type="ECO:0000256" key="5">
    <source>
        <dbReference type="ARBA" id="ARBA00023277"/>
    </source>
</evidence>
<dbReference type="InterPro" id="IPR036434">
    <property type="entry name" value="Beta_cellobiohydrolase_sf"/>
</dbReference>
<keyword evidence="3 11" id="KW-0136">Cellulose degradation</keyword>
<keyword evidence="6 11" id="KW-0326">Glycosidase</keyword>
<evidence type="ECO:0000256" key="10">
    <source>
        <dbReference type="PROSITE-ProRule" id="PRU10056"/>
    </source>
</evidence>
<dbReference type="PRINTS" id="PR00733">
    <property type="entry name" value="GLHYDRLASE6"/>
</dbReference>
<dbReference type="PANTHER" id="PTHR34876:SF4">
    <property type="entry name" value="1,4-BETA-D-GLUCAN CELLOBIOHYDROLASE C-RELATED"/>
    <property type="match status" value="1"/>
</dbReference>
<feature type="binding site" evidence="9">
    <location>
        <position position="87"/>
    </location>
    <ligand>
        <name>substrate</name>
    </ligand>
</feature>
<evidence type="ECO:0000256" key="2">
    <source>
        <dbReference type="ARBA" id="ARBA00022801"/>
    </source>
</evidence>
<feature type="signal peptide" evidence="11">
    <location>
        <begin position="1"/>
        <end position="29"/>
    </location>
</feature>
<evidence type="ECO:0000256" key="7">
    <source>
        <dbReference type="ARBA" id="ARBA00023326"/>
    </source>
</evidence>
<dbReference type="PANTHER" id="PTHR34876">
    <property type="match status" value="1"/>
</dbReference>
<dbReference type="Proteomes" id="UP000502504">
    <property type="component" value="Chromosome"/>
</dbReference>
<feature type="active site" description="Proton acceptor" evidence="8">
    <location>
        <position position="385"/>
    </location>
</feature>
<evidence type="ECO:0000313" key="13">
    <source>
        <dbReference type="EMBL" id="QIT48407.1"/>
    </source>
</evidence>
<dbReference type="Pfam" id="PF01341">
    <property type="entry name" value="Glyco_hydro_6"/>
    <property type="match status" value="1"/>
</dbReference>
<reference evidence="13 15" key="2">
    <citation type="submission" date="2020-03" db="EMBL/GenBank/DDBJ databases">
        <title>Is there a link between lipid content and antibiotic production in Streptomyces?</title>
        <authorList>
            <person name="David M."/>
            <person name="Lejeune C."/>
            <person name="Abreu S."/>
            <person name="Thibessard A."/>
            <person name="Leblond P."/>
            <person name="Chaminade P."/>
            <person name="Virolle M.-J."/>
        </authorList>
    </citation>
    <scope>NUCLEOTIDE SEQUENCE [LARGE SCALE GENOMIC DNA]</scope>
    <source>
        <strain evidence="13 15">DSM 41481</strain>
    </source>
</reference>
<evidence type="ECO:0000313" key="12">
    <source>
        <dbReference type="EMBL" id="OOQ48053.1"/>
    </source>
</evidence>
<evidence type="ECO:0000256" key="3">
    <source>
        <dbReference type="ARBA" id="ARBA00023001"/>
    </source>
</evidence>
<dbReference type="SUPFAM" id="SSF51989">
    <property type="entry name" value="Glycosyl hydrolases family 6, cellulases"/>
    <property type="match status" value="1"/>
</dbReference>
<comment type="similarity">
    <text evidence="11">Belongs to the glycosyl hydrolase family 6.</text>
</comment>
<dbReference type="PROSITE" id="PS00655">
    <property type="entry name" value="GLYCOSYL_HYDROL_F6_1"/>
    <property type="match status" value="1"/>
</dbReference>
<evidence type="ECO:0000313" key="14">
    <source>
        <dbReference type="Proteomes" id="UP000190306"/>
    </source>
</evidence>
<feature type="binding site" evidence="9">
    <location>
        <position position="241"/>
    </location>
    <ligand>
        <name>substrate</name>
    </ligand>
</feature>
<evidence type="ECO:0000256" key="1">
    <source>
        <dbReference type="ARBA" id="ARBA00022729"/>
    </source>
</evidence>
<dbReference type="InterPro" id="IPR016288">
    <property type="entry name" value="Beta_cellobiohydrolase"/>
</dbReference>
<evidence type="ECO:0000256" key="8">
    <source>
        <dbReference type="PIRSR" id="PIRSR001100-1"/>
    </source>
</evidence>
<keyword evidence="2 11" id="KW-0378">Hydrolase</keyword>
<dbReference type="EC" id="3.2.1.-" evidence="11"/>
<keyword evidence="7 11" id="KW-0624">Polysaccharide degradation</keyword>
<keyword evidence="5 11" id="KW-0119">Carbohydrate metabolism</keyword>
<name>A0AAE6YGK0_STRAT</name>
<dbReference type="EMBL" id="CP050692">
    <property type="protein sequence ID" value="QIT48407.1"/>
    <property type="molecule type" value="Genomic_DNA"/>
</dbReference>
<keyword evidence="1 11" id="KW-0732">Signal</keyword>
<feature type="binding site" evidence="9">
    <location>
        <position position="214"/>
    </location>
    <ligand>
        <name>substrate</name>
    </ligand>
</feature>
<keyword evidence="14" id="KW-1185">Reference proteome</keyword>
<dbReference type="RefSeq" id="WP_078636577.1">
    <property type="nucleotide sequence ID" value="NZ_CM007717.1"/>
</dbReference>
<accession>A0AAE6YGK0</accession>
<evidence type="ECO:0000256" key="6">
    <source>
        <dbReference type="ARBA" id="ARBA00023295"/>
    </source>
</evidence>
<evidence type="ECO:0000313" key="15">
    <source>
        <dbReference type="Proteomes" id="UP000502504"/>
    </source>
</evidence>
<protein>
    <recommendedName>
        <fullName evidence="11">Glucanase</fullName>
        <ecNumber evidence="11">3.2.1.-</ecNumber>
    </recommendedName>
</protein>
<sequence>MSRPLPIRHLATIACAAVTALGLTGQAMAAPSTTDRATDRRALSHDTRFYVDPVSKAAKQAVTDLREGRLADALNMAKLASWPESFWLTEGTPDEVRRRVQGIMKAAKAAHAVPVLVLYNVPGRDCSFYSSGGAADAAAYDAWVQGVAQGIGNGKALTVVEPDGLALLPKDCGANADPTGTQTTERIASVRSAVETLARRPATSVYIDAGSSNWQPVGTIAQRLLDAGLDKAQGFALNVSNYQPTDQLNRYGTWVSKCVRHATADGSGSTADRTAECANQYYSSAAPNDGQPGNAVSFEDTSTWRWTDAWYDENVGTPPADELSHYVLDTSRNGLGAWTSPPGKYTDPEHWCNAPGRGVGPRPTADTGQPLADAYLYVKIIGESDGTCHRGTPGPGDPEYGGVEDPPAGAWWPDFAHTLARNAKPKLTFNW</sequence>
<feature type="binding site" evidence="9">
    <location>
        <position position="351"/>
    </location>
    <ligand>
        <name>substrate</name>
    </ligand>
</feature>
<organism evidence="13 15">
    <name type="scientific">Streptomyces antibioticus</name>
    <dbReference type="NCBI Taxonomy" id="1890"/>
    <lineage>
        <taxon>Bacteria</taxon>
        <taxon>Bacillati</taxon>
        <taxon>Actinomycetota</taxon>
        <taxon>Actinomycetes</taxon>
        <taxon>Kitasatosporales</taxon>
        <taxon>Streptomycetaceae</taxon>
        <taxon>Streptomyces</taxon>
    </lineage>
</organism>
<dbReference type="Gene3D" id="3.20.20.40">
    <property type="entry name" value="1, 4-beta cellobiohydrolase"/>
    <property type="match status" value="1"/>
</dbReference>
<evidence type="ECO:0000256" key="9">
    <source>
        <dbReference type="PIRSR" id="PIRSR001100-2"/>
    </source>
</evidence>
<dbReference type="EMBL" id="LHQL01000014">
    <property type="protein sequence ID" value="OOQ48053.1"/>
    <property type="molecule type" value="Genomic_DNA"/>
</dbReference>
<dbReference type="AlphaFoldDB" id="A0AAE6YGK0"/>
<reference evidence="12 14" key="1">
    <citation type="submission" date="2015-07" db="EMBL/GenBank/DDBJ databases">
        <title>Draft Genome Sequence of Streptomyces antibioticus, IMRU 3720 reveals insights in the evolution of actinomycin biosynthetic gene clusters in Streptomyces.</title>
        <authorList>
            <person name="Crnovcic I."/>
            <person name="Ruckert C."/>
            <person name="Kalinowksi J."/>
            <person name="Keller U."/>
        </authorList>
    </citation>
    <scope>NUCLEOTIDE SEQUENCE [LARGE SCALE GENOMIC DNA]</scope>
    <source>
        <strain evidence="12 14">DSM 41481</strain>
    </source>
</reference>
<dbReference type="GO" id="GO:0030245">
    <property type="term" value="P:cellulose catabolic process"/>
    <property type="evidence" value="ECO:0007669"/>
    <property type="project" value="UniProtKB-KW"/>
</dbReference>
<dbReference type="Proteomes" id="UP000190306">
    <property type="component" value="Chromosome"/>
</dbReference>
<keyword evidence="4" id="KW-1015">Disulfide bond</keyword>
<feature type="chain" id="PRO_5041768004" description="Glucanase" evidence="11">
    <location>
        <begin position="30"/>
        <end position="431"/>
    </location>
</feature>
<feature type="binding site" evidence="9">
    <location>
        <position position="383"/>
    </location>
    <ligand>
        <name>substrate</name>
    </ligand>
</feature>
<proteinExistence type="inferred from homology"/>
<feature type="active site" description="Proton donor" evidence="8">
    <location>
        <position position="163"/>
    </location>
</feature>
<feature type="binding site" evidence="9">
    <location>
        <position position="379"/>
    </location>
    <ligand>
        <name>substrate</name>
    </ligand>
</feature>